<dbReference type="InterPro" id="IPR041966">
    <property type="entry name" value="LOTUS-like"/>
</dbReference>
<feature type="compositionally biased region" description="Polar residues" evidence="5">
    <location>
        <begin position="340"/>
        <end position="349"/>
    </location>
</feature>
<feature type="compositionally biased region" description="Pro residues" evidence="5">
    <location>
        <begin position="185"/>
        <end position="195"/>
    </location>
</feature>
<dbReference type="GO" id="GO:0007283">
    <property type="term" value="P:spermatogenesis"/>
    <property type="evidence" value="ECO:0007669"/>
    <property type="project" value="UniProtKB-KW"/>
</dbReference>
<dbReference type="GO" id="GO:0030154">
    <property type="term" value="P:cell differentiation"/>
    <property type="evidence" value="ECO:0007669"/>
    <property type="project" value="UniProtKB-ARBA"/>
</dbReference>
<feature type="region of interest" description="Disordered" evidence="5">
    <location>
        <begin position="312"/>
        <end position="349"/>
    </location>
</feature>
<name>A0A5S6QQM5_TRIMR</name>
<keyword evidence="6" id="KW-1133">Transmembrane helix</keyword>
<dbReference type="Gene3D" id="2.40.50.90">
    <property type="match status" value="1"/>
</dbReference>
<feature type="transmembrane region" description="Helical" evidence="6">
    <location>
        <begin position="20"/>
        <end position="44"/>
    </location>
</feature>
<dbReference type="WBParaSite" id="TMUE_2000009458.1">
    <property type="protein sequence ID" value="TMUE_2000009458.1"/>
    <property type="gene ID" value="WBGene00291457"/>
</dbReference>
<dbReference type="InterPro" id="IPR050621">
    <property type="entry name" value="Tudor_domain_containing"/>
</dbReference>
<dbReference type="InterPro" id="IPR035437">
    <property type="entry name" value="SNase_OB-fold_sf"/>
</dbReference>
<evidence type="ECO:0000313" key="8">
    <source>
        <dbReference type="Proteomes" id="UP000046395"/>
    </source>
</evidence>
<dbReference type="Gene3D" id="2.30.30.140">
    <property type="match status" value="1"/>
</dbReference>
<feature type="domain" description="HTH OST-type" evidence="7">
    <location>
        <begin position="54"/>
        <end position="127"/>
    </location>
</feature>
<dbReference type="Gene3D" id="3.30.420.610">
    <property type="entry name" value="LOTUS domain-like"/>
    <property type="match status" value="1"/>
</dbReference>
<keyword evidence="4" id="KW-0744">Spermatogenesis</keyword>
<feature type="region of interest" description="Disordered" evidence="5">
    <location>
        <begin position="167"/>
        <end position="217"/>
    </location>
</feature>
<feature type="compositionally biased region" description="Polar residues" evidence="5">
    <location>
        <begin position="198"/>
        <end position="215"/>
    </location>
</feature>
<evidence type="ECO:0000256" key="2">
    <source>
        <dbReference type="ARBA" id="ARBA00022490"/>
    </source>
</evidence>
<dbReference type="SMART" id="SM00333">
    <property type="entry name" value="TUDOR"/>
    <property type="match status" value="1"/>
</dbReference>
<organism evidence="8 9">
    <name type="scientific">Trichuris muris</name>
    <name type="common">Mouse whipworm</name>
    <dbReference type="NCBI Taxonomy" id="70415"/>
    <lineage>
        <taxon>Eukaryota</taxon>
        <taxon>Metazoa</taxon>
        <taxon>Ecdysozoa</taxon>
        <taxon>Nematoda</taxon>
        <taxon>Enoplea</taxon>
        <taxon>Dorylaimia</taxon>
        <taxon>Trichinellida</taxon>
        <taxon>Trichuridae</taxon>
        <taxon>Trichuris</taxon>
    </lineage>
</organism>
<dbReference type="STRING" id="70415.A0A5S6QQM5"/>
<accession>A0A5S6QQM5</accession>
<evidence type="ECO:0000256" key="6">
    <source>
        <dbReference type="SAM" id="Phobius"/>
    </source>
</evidence>
<keyword evidence="3" id="KW-0677">Repeat</keyword>
<dbReference type="AlphaFoldDB" id="A0A5S6QQM5"/>
<dbReference type="InterPro" id="IPR025605">
    <property type="entry name" value="OST-HTH/LOTUS_dom"/>
</dbReference>
<dbReference type="InterPro" id="IPR002999">
    <property type="entry name" value="Tudor"/>
</dbReference>
<evidence type="ECO:0000259" key="7">
    <source>
        <dbReference type="PROSITE" id="PS51644"/>
    </source>
</evidence>
<keyword evidence="8" id="KW-1185">Reference proteome</keyword>
<proteinExistence type="predicted"/>
<evidence type="ECO:0000313" key="9">
    <source>
        <dbReference type="WBParaSite" id="TMUE_2000009458.1"/>
    </source>
</evidence>
<feature type="compositionally biased region" description="Basic and acidic residues" evidence="5">
    <location>
        <begin position="325"/>
        <end position="334"/>
    </location>
</feature>
<keyword evidence="6" id="KW-0812">Transmembrane</keyword>
<dbReference type="PROSITE" id="PS51644">
    <property type="entry name" value="HTH_OST"/>
    <property type="match status" value="1"/>
</dbReference>
<dbReference type="CDD" id="cd20379">
    <property type="entry name" value="Tudor_dTUD-like"/>
    <property type="match status" value="1"/>
</dbReference>
<comment type="subcellular location">
    <subcellularLocation>
        <location evidence="1">Cytoplasm</location>
    </subcellularLocation>
</comment>
<dbReference type="Pfam" id="PF12872">
    <property type="entry name" value="OST-HTH"/>
    <property type="match status" value="1"/>
</dbReference>
<keyword evidence="2" id="KW-0963">Cytoplasm</keyword>
<keyword evidence="4" id="KW-0221">Differentiation</keyword>
<evidence type="ECO:0000256" key="5">
    <source>
        <dbReference type="SAM" id="MobiDB-lite"/>
    </source>
</evidence>
<evidence type="ECO:0000256" key="4">
    <source>
        <dbReference type="ARBA" id="ARBA00022871"/>
    </source>
</evidence>
<keyword evidence="6" id="KW-0472">Membrane</keyword>
<sequence>MSLLLAKNDRKSASLGSVYLNVIFGILFVSVRIELVVITDVLLWCLSSSFCEMERDAFLKDLHSVLVTFKTGATAYEFARAYQDCLGRPLDLGRLGFKSVDDLMLSFPEAVEYYKSDRNTNIYKARTHAATKKLENLIANQKDNKTKCKFNTLRPVERRRPDIRDVYPVYSPMTSPATKVSRPAVKPPIPKPPVVNQPLKSNSEGAINGKMSTSRQIEEKTGRVAPGYLTCPGRYQWSDVPVMVSPPGSVPPQAKNHEISEVGKKENPQATQNASAAPFPSANSGNVNQNVPDSKCNFDLSNIAKAPPLCEAEPTKTQCNGAPFPERKATDRTAKAQGGNYENSNSSSATSRMNVAEEDCFNLCAPCSSLLIDGTGLPGASEEVPNGDLLSSIETVNELLMPFSNSHLKRKDEAEDGCVIGESLIENGVEIEIVKILEANLVTFVRSDELGIKTFKSIFNEMKTAYACQRCAPLQTPQVGDYVAVPCEDHWLRGVICALLEPESVLVFYIDMGVLHKVKSAHLYPLHSQLSEVPQIAFVGRLVGVPKHLWNGSIESLDAWFKQMTSARKVLAAMPDSSIKSCVGAQPADVHLYLRECGISVNLNALVKQKCLEMVSSTTVTFTLLDRIFSMLRNAGQ</sequence>
<reference evidence="9" key="1">
    <citation type="submission" date="2019-12" db="UniProtKB">
        <authorList>
            <consortium name="WormBaseParasite"/>
        </authorList>
    </citation>
    <scope>IDENTIFICATION</scope>
</reference>
<feature type="compositionally biased region" description="Low complexity" evidence="5">
    <location>
        <begin position="273"/>
        <end position="284"/>
    </location>
</feature>
<evidence type="ECO:0000256" key="3">
    <source>
        <dbReference type="ARBA" id="ARBA00022737"/>
    </source>
</evidence>
<feature type="region of interest" description="Disordered" evidence="5">
    <location>
        <begin position="264"/>
        <end position="290"/>
    </location>
</feature>
<protein>
    <submittedName>
        <fullName evidence="9">HTH OST-type domain-containing protein</fullName>
    </submittedName>
</protein>
<evidence type="ECO:0000256" key="1">
    <source>
        <dbReference type="ARBA" id="ARBA00004496"/>
    </source>
</evidence>
<dbReference type="PANTHER" id="PTHR22948">
    <property type="entry name" value="TUDOR DOMAIN CONTAINING PROTEIN"/>
    <property type="match status" value="1"/>
</dbReference>
<dbReference type="GO" id="GO:0005737">
    <property type="term" value="C:cytoplasm"/>
    <property type="evidence" value="ECO:0007669"/>
    <property type="project" value="UniProtKB-SubCell"/>
</dbReference>
<dbReference type="SUPFAM" id="SSF63748">
    <property type="entry name" value="Tudor/PWWP/MBT"/>
    <property type="match status" value="1"/>
</dbReference>
<dbReference type="PANTHER" id="PTHR22948:SF76">
    <property type="entry name" value="FI20010P1-RELATED"/>
    <property type="match status" value="1"/>
</dbReference>
<dbReference type="Proteomes" id="UP000046395">
    <property type="component" value="Unassembled WGS sequence"/>
</dbReference>
<dbReference type="Pfam" id="PF00567">
    <property type="entry name" value="TUDOR"/>
    <property type="match status" value="1"/>
</dbReference>